<dbReference type="FunFam" id="3.40.50.720:FF:000084">
    <property type="entry name" value="Short-chain dehydrogenase reductase"/>
    <property type="match status" value="1"/>
</dbReference>
<dbReference type="GeneID" id="19467148"/>
<protein>
    <submittedName>
        <fullName evidence="6">NAD(P)-binding Rossmann-fold containing protein</fullName>
    </submittedName>
</protein>
<proteinExistence type="inferred from homology"/>
<dbReference type="Proteomes" id="UP000016922">
    <property type="component" value="Unassembled WGS sequence"/>
</dbReference>
<evidence type="ECO:0000256" key="2">
    <source>
        <dbReference type="ARBA" id="ARBA00022857"/>
    </source>
</evidence>
<dbReference type="PRINTS" id="PR00081">
    <property type="entry name" value="GDHRDH"/>
</dbReference>
<organism evidence="6 7">
    <name type="scientific">Glarea lozoyensis (strain ATCC 20868 / MF5171)</name>
    <dbReference type="NCBI Taxonomy" id="1116229"/>
    <lineage>
        <taxon>Eukaryota</taxon>
        <taxon>Fungi</taxon>
        <taxon>Dikarya</taxon>
        <taxon>Ascomycota</taxon>
        <taxon>Pezizomycotina</taxon>
        <taxon>Leotiomycetes</taxon>
        <taxon>Helotiales</taxon>
        <taxon>Helotiaceae</taxon>
        <taxon>Glarea</taxon>
    </lineage>
</organism>
<dbReference type="GO" id="GO:0009688">
    <property type="term" value="P:abscisic acid biosynthetic process"/>
    <property type="evidence" value="ECO:0007669"/>
    <property type="project" value="UniProtKB-ARBA"/>
</dbReference>
<keyword evidence="2" id="KW-0521">NADP</keyword>
<accession>S3CCH6</accession>
<sequence length="264" mass="27376">MSHKFEGKVVVITGGASGIGLATAHLLYSRNAILSIADLSEGALQKAVESIKSEYPNSTGKISGVVVNVRDRKAVENWISSVAKEHGKLDGAVNLAGVIGKQIGIANIEDVEDPDWDFVLGVNLGGVLNCMRAEIPHMKTVEDGGKGSSIVNASSIAGVIGMVKNAAYIASKHAVVGLTRACAKEQGHRGVRCNAIAPGPIDTPMVAKSKETAHTDDGSSNVALVPMGREGKADEVAELIAWLLCDGSSYMTGTVQSIDGGWAC</sequence>
<dbReference type="eggNOG" id="KOG0725">
    <property type="taxonomic scope" value="Eukaryota"/>
</dbReference>
<dbReference type="InterPro" id="IPR036291">
    <property type="entry name" value="NAD(P)-bd_dom_sf"/>
</dbReference>
<dbReference type="KEGG" id="glz:GLAREA_08098"/>
<dbReference type="Gene3D" id="3.40.50.720">
    <property type="entry name" value="NAD(P)-binding Rossmann-like Domain"/>
    <property type="match status" value="1"/>
</dbReference>
<evidence type="ECO:0000259" key="5">
    <source>
        <dbReference type="SMART" id="SM00822"/>
    </source>
</evidence>
<dbReference type="InterPro" id="IPR057326">
    <property type="entry name" value="KR_dom"/>
</dbReference>
<evidence type="ECO:0000313" key="6">
    <source>
        <dbReference type="EMBL" id="EPE24247.1"/>
    </source>
</evidence>
<dbReference type="SMART" id="SM00822">
    <property type="entry name" value="PKS_KR"/>
    <property type="match status" value="1"/>
</dbReference>
<dbReference type="GO" id="GO:0016491">
    <property type="term" value="F:oxidoreductase activity"/>
    <property type="evidence" value="ECO:0007669"/>
    <property type="project" value="UniProtKB-KW"/>
</dbReference>
<comment type="similarity">
    <text evidence="1">Belongs to the short-chain dehydrogenases/reductases (SDR) family.</text>
</comment>
<keyword evidence="7" id="KW-1185">Reference proteome</keyword>
<evidence type="ECO:0000256" key="4">
    <source>
        <dbReference type="ARBA" id="ARBA00023027"/>
    </source>
</evidence>
<name>S3CCH6_GLAL2</name>
<dbReference type="AlphaFoldDB" id="S3CCH6"/>
<keyword evidence="4" id="KW-0520">NAD</keyword>
<dbReference type="PANTHER" id="PTHR24321">
    <property type="entry name" value="DEHYDROGENASES, SHORT CHAIN"/>
    <property type="match status" value="1"/>
</dbReference>
<gene>
    <name evidence="6" type="ORF">GLAREA_08098</name>
</gene>
<evidence type="ECO:0000256" key="3">
    <source>
        <dbReference type="ARBA" id="ARBA00023002"/>
    </source>
</evidence>
<dbReference type="SUPFAM" id="SSF51735">
    <property type="entry name" value="NAD(P)-binding Rossmann-fold domains"/>
    <property type="match status" value="1"/>
</dbReference>
<evidence type="ECO:0000313" key="7">
    <source>
        <dbReference type="Proteomes" id="UP000016922"/>
    </source>
</evidence>
<reference evidence="6 7" key="1">
    <citation type="journal article" date="2013" name="BMC Genomics">
        <title>Genomics-driven discovery of the pneumocandin biosynthetic gene cluster in the fungus Glarea lozoyensis.</title>
        <authorList>
            <person name="Chen L."/>
            <person name="Yue Q."/>
            <person name="Zhang X."/>
            <person name="Xiang M."/>
            <person name="Wang C."/>
            <person name="Li S."/>
            <person name="Che Y."/>
            <person name="Ortiz-Lopez F.J."/>
            <person name="Bills G.F."/>
            <person name="Liu X."/>
            <person name="An Z."/>
        </authorList>
    </citation>
    <scope>NUCLEOTIDE SEQUENCE [LARGE SCALE GENOMIC DNA]</scope>
    <source>
        <strain evidence="7">ATCC 20868 / MF5171</strain>
    </source>
</reference>
<dbReference type="InterPro" id="IPR002347">
    <property type="entry name" value="SDR_fam"/>
</dbReference>
<dbReference type="HOGENOM" id="CLU_010194_1_0_1"/>
<feature type="domain" description="Ketoreductase" evidence="5">
    <location>
        <begin position="8"/>
        <end position="159"/>
    </location>
</feature>
<dbReference type="CDD" id="cd05233">
    <property type="entry name" value="SDR_c"/>
    <property type="match status" value="1"/>
</dbReference>
<evidence type="ECO:0000256" key="1">
    <source>
        <dbReference type="ARBA" id="ARBA00006484"/>
    </source>
</evidence>
<dbReference type="RefSeq" id="XP_008088335.1">
    <property type="nucleotide sequence ID" value="XM_008090144.1"/>
</dbReference>
<dbReference type="Pfam" id="PF13561">
    <property type="entry name" value="adh_short_C2"/>
    <property type="match status" value="1"/>
</dbReference>
<dbReference type="PANTHER" id="PTHR24321:SF8">
    <property type="entry name" value="ESTRADIOL 17-BETA-DEHYDROGENASE 8-RELATED"/>
    <property type="match status" value="1"/>
</dbReference>
<dbReference type="EMBL" id="KE145373">
    <property type="protein sequence ID" value="EPE24247.1"/>
    <property type="molecule type" value="Genomic_DNA"/>
</dbReference>
<keyword evidence="3" id="KW-0560">Oxidoreductase</keyword>
<dbReference type="OMA" id="NDWIQRT"/>
<dbReference type="OrthoDB" id="1669814at2759"/>
<dbReference type="PRINTS" id="PR00080">
    <property type="entry name" value="SDRFAMILY"/>
</dbReference>